<dbReference type="SUPFAM" id="SSF53335">
    <property type="entry name" value="S-adenosyl-L-methionine-dependent methyltransferases"/>
    <property type="match status" value="1"/>
</dbReference>
<evidence type="ECO:0000313" key="2">
    <source>
        <dbReference type="Proteomes" id="UP000759103"/>
    </source>
</evidence>
<proteinExistence type="predicted"/>
<gene>
    <name evidence="1" type="ORF">KZ820_07055</name>
</gene>
<organism evidence="1 2">
    <name type="scientific">Sphingomonas citri</name>
    <dbReference type="NCBI Taxonomy" id="2862499"/>
    <lineage>
        <taxon>Bacteria</taxon>
        <taxon>Pseudomonadati</taxon>
        <taxon>Pseudomonadota</taxon>
        <taxon>Alphaproteobacteria</taxon>
        <taxon>Sphingomonadales</taxon>
        <taxon>Sphingomonadaceae</taxon>
        <taxon>Sphingomonas</taxon>
    </lineage>
</organism>
<comment type="caution">
    <text evidence="1">The sequence shown here is derived from an EMBL/GenBank/DDBJ whole genome shotgun (WGS) entry which is preliminary data.</text>
</comment>
<dbReference type="Gene3D" id="3.40.50.150">
    <property type="entry name" value="Vaccinia Virus protein VP39"/>
    <property type="match status" value="1"/>
</dbReference>
<dbReference type="InterPro" id="IPR029063">
    <property type="entry name" value="SAM-dependent_MTases_sf"/>
</dbReference>
<protein>
    <submittedName>
        <fullName evidence="1">Nodulation S family protein</fullName>
    </submittedName>
</protein>
<reference evidence="1 2" key="1">
    <citation type="submission" date="2021-07" db="EMBL/GenBank/DDBJ databases">
        <title>Sphingomonas sp.</title>
        <authorList>
            <person name="Feng G."/>
            <person name="Li J."/>
            <person name="Pan M."/>
        </authorList>
    </citation>
    <scope>NUCLEOTIDE SEQUENCE [LARGE SCALE GENOMIC DNA]</scope>
    <source>
        <strain evidence="1 2">RRHST34</strain>
    </source>
</reference>
<dbReference type="Proteomes" id="UP000759103">
    <property type="component" value="Unassembled WGS sequence"/>
</dbReference>
<evidence type="ECO:0000313" key="1">
    <source>
        <dbReference type="EMBL" id="MBW6530490.1"/>
    </source>
</evidence>
<keyword evidence="2" id="KW-1185">Reference proteome</keyword>
<dbReference type="EMBL" id="JAHXZN010000001">
    <property type="protein sequence ID" value="MBW6530490.1"/>
    <property type="molecule type" value="Genomic_DNA"/>
</dbReference>
<accession>A0ABS7BLL1</accession>
<sequence>MRPISLTGFDRKFVDDDDPWSTFTNRDEAVKRRAILHAMGAGPLGRVLELAAGNGSNSAAIAARALRLDATEGTESGTTLVARALKGRRRARALKLIVPAVLPRLRYDIAVVAEVIYYLSARDMARTARDVATALRAGGILVLAHHRVDYPDFAQHAPHLQRAFLRATGRRWQVRIVRRTGRWVVLACSLSERHCSGAGSSGD</sequence>
<name>A0ABS7BLL1_9SPHN</name>
<dbReference type="RefSeq" id="WP_219747843.1">
    <property type="nucleotide sequence ID" value="NZ_JAHXZN010000001.1"/>
</dbReference>